<dbReference type="Proteomes" id="UP000199086">
    <property type="component" value="Unassembled WGS sequence"/>
</dbReference>
<dbReference type="AlphaFoldDB" id="A0A1G6GPN2"/>
<sequence>MRLGIDFGTTRTTVALVDRGNYPVVSFPDAAGDAQEYFPSVVALDGDRLRYGFDALTAANNGATLVRSFKRALGAGDVNAHTTITVGDREVALLDLMVGYLGALKEALATNSSISDEYDPAQAEATVVAVPAHAHGAQRFLTLEAFRRAGFAVSAMLNEPSAAGFEYTHRQGRTLSSRRTRVIVYDLGGGTFDASLVSVDGVDHEIVGSLGLNMLGGDDFDAALADCALEAAGLTLDDIDLRTYLALLDDCRDAKEHLSPQSRRILLELDGQQLTVPVADFYERATPLVQASMQAMAPLVEDLDGSSTLASDIAGIYLVGGASGLPLVPRLLRETFGRRVYRSPYPAASTAIGLAIAADEDAGYSLTDKLSRGFGVFREADAGTTVSFDPIVTRDQRVPEHGDVVITRRYRAAHNVGWYRFVEYTEVDRSGEPRGDIMPFAQILFPFDPALQSEGADVTTVEIRRTNGPMVEERYEIDANGIVRVRITDLATGYTRTHALSTSAAA</sequence>
<accession>A0A1G6GPN2</accession>
<dbReference type="InterPro" id="IPR018181">
    <property type="entry name" value="Heat_shock_70_CS"/>
</dbReference>
<keyword evidence="4" id="KW-0346">Stress response</keyword>
<keyword evidence="5" id="KW-0143">Chaperone</keyword>
<keyword evidence="2 6" id="KW-0547">Nucleotide-binding</keyword>
<evidence type="ECO:0000256" key="1">
    <source>
        <dbReference type="ARBA" id="ARBA00007381"/>
    </source>
</evidence>
<keyword evidence="3 6" id="KW-0067">ATP-binding</keyword>
<evidence type="ECO:0000256" key="6">
    <source>
        <dbReference type="RuleBase" id="RU003322"/>
    </source>
</evidence>
<evidence type="ECO:0000256" key="4">
    <source>
        <dbReference type="ARBA" id="ARBA00023016"/>
    </source>
</evidence>
<dbReference type="Gene3D" id="3.30.420.40">
    <property type="match status" value="2"/>
</dbReference>
<dbReference type="SUPFAM" id="SSF53067">
    <property type="entry name" value="Actin-like ATPase domain"/>
    <property type="match status" value="2"/>
</dbReference>
<evidence type="ECO:0000256" key="5">
    <source>
        <dbReference type="ARBA" id="ARBA00023186"/>
    </source>
</evidence>
<gene>
    <name evidence="7" type="ORF">GA0111570_10499</name>
</gene>
<dbReference type="Gene3D" id="3.90.640.10">
    <property type="entry name" value="Actin, Chain A, domain 4"/>
    <property type="match status" value="1"/>
</dbReference>
<organism evidence="7 8">
    <name type="scientific">Raineyella antarctica</name>
    <dbReference type="NCBI Taxonomy" id="1577474"/>
    <lineage>
        <taxon>Bacteria</taxon>
        <taxon>Bacillati</taxon>
        <taxon>Actinomycetota</taxon>
        <taxon>Actinomycetes</taxon>
        <taxon>Propionibacteriales</taxon>
        <taxon>Propionibacteriaceae</taxon>
        <taxon>Raineyella</taxon>
    </lineage>
</organism>
<dbReference type="InterPro" id="IPR013126">
    <property type="entry name" value="Hsp_70_fam"/>
</dbReference>
<dbReference type="GO" id="GO:0140662">
    <property type="term" value="F:ATP-dependent protein folding chaperone"/>
    <property type="evidence" value="ECO:0007669"/>
    <property type="project" value="InterPro"/>
</dbReference>
<protein>
    <submittedName>
        <fullName evidence="7">Molecular chaperone DnaK (HSP70)</fullName>
    </submittedName>
</protein>
<reference evidence="7 8" key="1">
    <citation type="submission" date="2016-06" db="EMBL/GenBank/DDBJ databases">
        <authorList>
            <person name="Olsen C.W."/>
            <person name="Carey S."/>
            <person name="Hinshaw L."/>
            <person name="Karasin A.I."/>
        </authorList>
    </citation>
    <scope>NUCLEOTIDE SEQUENCE [LARGE SCALE GENOMIC DNA]</scope>
    <source>
        <strain evidence="7 8">LZ-22</strain>
    </source>
</reference>
<comment type="similarity">
    <text evidence="1 6">Belongs to the heat shock protein 70 family.</text>
</comment>
<evidence type="ECO:0000313" key="7">
    <source>
        <dbReference type="EMBL" id="SDB83156.1"/>
    </source>
</evidence>
<dbReference type="PROSITE" id="PS01036">
    <property type="entry name" value="HSP70_3"/>
    <property type="match status" value="1"/>
</dbReference>
<dbReference type="STRING" id="1577474.GA0111570_10499"/>
<dbReference type="EMBL" id="FMYF01000004">
    <property type="protein sequence ID" value="SDB83156.1"/>
    <property type="molecule type" value="Genomic_DNA"/>
</dbReference>
<evidence type="ECO:0000256" key="3">
    <source>
        <dbReference type="ARBA" id="ARBA00022840"/>
    </source>
</evidence>
<evidence type="ECO:0000256" key="2">
    <source>
        <dbReference type="ARBA" id="ARBA00022741"/>
    </source>
</evidence>
<dbReference type="OrthoDB" id="9766019at2"/>
<name>A0A1G6GPN2_9ACTN</name>
<evidence type="ECO:0000313" key="8">
    <source>
        <dbReference type="Proteomes" id="UP000199086"/>
    </source>
</evidence>
<dbReference type="InterPro" id="IPR043129">
    <property type="entry name" value="ATPase_NBD"/>
</dbReference>
<dbReference type="PROSITE" id="PS00329">
    <property type="entry name" value="HSP70_2"/>
    <property type="match status" value="1"/>
</dbReference>
<dbReference type="PANTHER" id="PTHR19375">
    <property type="entry name" value="HEAT SHOCK PROTEIN 70KDA"/>
    <property type="match status" value="1"/>
</dbReference>
<proteinExistence type="inferred from homology"/>
<dbReference type="RefSeq" id="WP_092608571.1">
    <property type="nucleotide sequence ID" value="NZ_FMYF01000004.1"/>
</dbReference>
<keyword evidence="8" id="KW-1185">Reference proteome</keyword>
<dbReference type="GO" id="GO:0005524">
    <property type="term" value="F:ATP binding"/>
    <property type="evidence" value="ECO:0007669"/>
    <property type="project" value="UniProtKB-KW"/>
</dbReference>
<dbReference type="Pfam" id="PF00012">
    <property type="entry name" value="HSP70"/>
    <property type="match status" value="1"/>
</dbReference>
<dbReference type="PRINTS" id="PR00301">
    <property type="entry name" value="HEATSHOCK70"/>
</dbReference>